<name>E4YX20_OIKDI</name>
<comment type="caution">
    <text evidence="11">Lacks conserved residue(s) required for the propagation of feature annotation.</text>
</comment>
<dbReference type="PANTHER" id="PTHR11705:SF17">
    <property type="entry name" value="CARBOXYPEPTIDASE B2"/>
    <property type="match status" value="1"/>
</dbReference>
<evidence type="ECO:0000259" key="14">
    <source>
        <dbReference type="PROSITE" id="PS52035"/>
    </source>
</evidence>
<dbReference type="PROSITE" id="PS00132">
    <property type="entry name" value="CARBOXYPEPT_ZN_1"/>
    <property type="match status" value="1"/>
</dbReference>
<keyword evidence="5" id="KW-0479">Metal-binding</keyword>
<reference evidence="15" key="1">
    <citation type="journal article" date="2010" name="Science">
        <title>Plasticity of animal genome architecture unmasked by rapid evolution of a pelagic tunicate.</title>
        <authorList>
            <person name="Denoeud F."/>
            <person name="Henriet S."/>
            <person name="Mungpakdee S."/>
            <person name="Aury J.M."/>
            <person name="Da Silva C."/>
            <person name="Brinkmann H."/>
            <person name="Mikhaleva J."/>
            <person name="Olsen L.C."/>
            <person name="Jubin C."/>
            <person name="Canestro C."/>
            <person name="Bouquet J.M."/>
            <person name="Danks G."/>
            <person name="Poulain J."/>
            <person name="Campsteijn C."/>
            <person name="Adamski M."/>
            <person name="Cross I."/>
            <person name="Yadetie F."/>
            <person name="Muffato M."/>
            <person name="Louis A."/>
            <person name="Butcher S."/>
            <person name="Tsagkogeorga G."/>
            <person name="Konrad A."/>
            <person name="Singh S."/>
            <person name="Jensen M.F."/>
            <person name="Cong E.H."/>
            <person name="Eikeseth-Otteraa H."/>
            <person name="Noel B."/>
            <person name="Anthouard V."/>
            <person name="Porcel B.M."/>
            <person name="Kachouri-Lafond R."/>
            <person name="Nishino A."/>
            <person name="Ugolini M."/>
            <person name="Chourrout P."/>
            <person name="Nishida H."/>
            <person name="Aasland R."/>
            <person name="Huzurbazar S."/>
            <person name="Westhof E."/>
            <person name="Delsuc F."/>
            <person name="Lehrach H."/>
            <person name="Reinhardt R."/>
            <person name="Weissenbach J."/>
            <person name="Roy S.W."/>
            <person name="Artiguenave F."/>
            <person name="Postlethwait J.H."/>
            <person name="Manak J.R."/>
            <person name="Thompson E.M."/>
            <person name="Jaillon O."/>
            <person name="Du Pasquier L."/>
            <person name="Boudinot P."/>
            <person name="Liberles D.A."/>
            <person name="Volff J.N."/>
            <person name="Philippe H."/>
            <person name="Lenhard B."/>
            <person name="Roest Crollius H."/>
            <person name="Wincker P."/>
            <person name="Chourrout D."/>
        </authorList>
    </citation>
    <scope>NUCLEOTIDE SEQUENCE [LARGE SCALE GENOMIC DNA]</scope>
</reference>
<dbReference type="AlphaFoldDB" id="E4YX20"/>
<proteinExistence type="inferred from homology"/>
<keyword evidence="9" id="KW-0482">Metalloprotease</keyword>
<evidence type="ECO:0000256" key="1">
    <source>
        <dbReference type="ARBA" id="ARBA00001947"/>
    </source>
</evidence>
<feature type="transmembrane region" description="Helical" evidence="12">
    <location>
        <begin position="367"/>
        <end position="388"/>
    </location>
</feature>
<dbReference type="SUPFAM" id="SSF54897">
    <property type="entry name" value="Protease propeptides/inhibitors"/>
    <property type="match status" value="1"/>
</dbReference>
<feature type="signal peptide" evidence="13">
    <location>
        <begin position="1"/>
        <end position="22"/>
    </location>
</feature>
<dbReference type="SMART" id="SM00631">
    <property type="entry name" value="Zn_pept"/>
    <property type="match status" value="1"/>
</dbReference>
<keyword evidence="6 13" id="KW-0732">Signal</keyword>
<keyword evidence="3" id="KW-0121">Carboxypeptidase</keyword>
<keyword evidence="4" id="KW-0645">Protease</keyword>
<keyword evidence="12" id="KW-0472">Membrane</keyword>
<organism evidence="15">
    <name type="scientific">Oikopleura dioica</name>
    <name type="common">Tunicate</name>
    <dbReference type="NCBI Taxonomy" id="34765"/>
    <lineage>
        <taxon>Eukaryota</taxon>
        <taxon>Metazoa</taxon>
        <taxon>Chordata</taxon>
        <taxon>Tunicata</taxon>
        <taxon>Appendicularia</taxon>
        <taxon>Copelata</taxon>
        <taxon>Oikopleuridae</taxon>
        <taxon>Oikopleura</taxon>
    </lineage>
</organism>
<dbReference type="FunFam" id="3.40.630.10:FF:000084">
    <property type="entry name" value="Carboxypeptidase B2"/>
    <property type="match status" value="1"/>
</dbReference>
<dbReference type="PANTHER" id="PTHR11705">
    <property type="entry name" value="PROTEASE FAMILY M14 CARBOXYPEPTIDASE A,B"/>
    <property type="match status" value="1"/>
</dbReference>
<dbReference type="GO" id="GO:0008270">
    <property type="term" value="F:zinc ion binding"/>
    <property type="evidence" value="ECO:0007669"/>
    <property type="project" value="InterPro"/>
</dbReference>
<dbReference type="Gene3D" id="3.40.630.10">
    <property type="entry name" value="Zn peptidases"/>
    <property type="match status" value="1"/>
</dbReference>
<dbReference type="GO" id="GO:0005615">
    <property type="term" value="C:extracellular space"/>
    <property type="evidence" value="ECO:0007669"/>
    <property type="project" value="TreeGrafter"/>
</dbReference>
<evidence type="ECO:0000256" key="9">
    <source>
        <dbReference type="ARBA" id="ARBA00023049"/>
    </source>
</evidence>
<evidence type="ECO:0000313" key="15">
    <source>
        <dbReference type="EMBL" id="CBY40003.1"/>
    </source>
</evidence>
<gene>
    <name evidence="15" type="ORF">GSOID_T00020606001</name>
</gene>
<dbReference type="Gene3D" id="3.30.70.340">
    <property type="entry name" value="Metallocarboxypeptidase-like"/>
    <property type="match status" value="1"/>
</dbReference>
<evidence type="ECO:0000256" key="6">
    <source>
        <dbReference type="ARBA" id="ARBA00022729"/>
    </source>
</evidence>
<evidence type="ECO:0000256" key="11">
    <source>
        <dbReference type="PROSITE-ProRule" id="PRU01379"/>
    </source>
</evidence>
<evidence type="ECO:0000256" key="5">
    <source>
        <dbReference type="ARBA" id="ARBA00022723"/>
    </source>
</evidence>
<protein>
    <recommendedName>
        <fullName evidence="14">Peptidase M14 domain-containing protein</fullName>
    </recommendedName>
</protein>
<accession>E4YX20</accession>
<comment type="cofactor">
    <cofactor evidence="1">
        <name>Zn(2+)</name>
        <dbReference type="ChEBI" id="CHEBI:29105"/>
    </cofactor>
</comment>
<keyword evidence="12" id="KW-1133">Transmembrane helix</keyword>
<feature type="chain" id="PRO_5003192569" description="Peptidase M14 domain-containing protein" evidence="13">
    <location>
        <begin position="23"/>
        <end position="392"/>
    </location>
</feature>
<evidence type="ECO:0000256" key="13">
    <source>
        <dbReference type="SAM" id="SignalP"/>
    </source>
</evidence>
<keyword evidence="10" id="KW-1015">Disulfide bond</keyword>
<evidence type="ECO:0000256" key="12">
    <source>
        <dbReference type="SAM" id="Phobius"/>
    </source>
</evidence>
<comment type="similarity">
    <text evidence="2 11">Belongs to the peptidase M14 family.</text>
</comment>
<dbReference type="PRINTS" id="PR00765">
    <property type="entry name" value="CRBOXYPTASEA"/>
</dbReference>
<evidence type="ECO:0000256" key="8">
    <source>
        <dbReference type="ARBA" id="ARBA00022833"/>
    </source>
</evidence>
<keyword evidence="8" id="KW-0862">Zinc</keyword>
<evidence type="ECO:0000256" key="3">
    <source>
        <dbReference type="ARBA" id="ARBA00022645"/>
    </source>
</evidence>
<dbReference type="SUPFAM" id="SSF53187">
    <property type="entry name" value="Zn-dependent exopeptidases"/>
    <property type="match status" value="1"/>
</dbReference>
<evidence type="ECO:0000256" key="4">
    <source>
        <dbReference type="ARBA" id="ARBA00022670"/>
    </source>
</evidence>
<dbReference type="GO" id="GO:0006508">
    <property type="term" value="P:proteolysis"/>
    <property type="evidence" value="ECO:0007669"/>
    <property type="project" value="UniProtKB-KW"/>
</dbReference>
<dbReference type="PROSITE" id="PS52035">
    <property type="entry name" value="PEPTIDASE_M14"/>
    <property type="match status" value="1"/>
</dbReference>
<dbReference type="InterPro" id="IPR000834">
    <property type="entry name" value="Peptidase_M14"/>
</dbReference>
<evidence type="ECO:0000256" key="10">
    <source>
        <dbReference type="ARBA" id="ARBA00023157"/>
    </source>
</evidence>
<evidence type="ECO:0000256" key="7">
    <source>
        <dbReference type="ARBA" id="ARBA00022801"/>
    </source>
</evidence>
<dbReference type="Pfam" id="PF00246">
    <property type="entry name" value="Peptidase_M14"/>
    <property type="match status" value="1"/>
</dbReference>
<dbReference type="Proteomes" id="UP000011014">
    <property type="component" value="Unassembled WGS sequence"/>
</dbReference>
<dbReference type="GO" id="GO:0004181">
    <property type="term" value="F:metallocarboxypeptidase activity"/>
    <property type="evidence" value="ECO:0007669"/>
    <property type="project" value="InterPro"/>
</dbReference>
<feature type="domain" description="Peptidase M14" evidence="14">
    <location>
        <begin position="126"/>
        <end position="392"/>
    </location>
</feature>
<evidence type="ECO:0000256" key="2">
    <source>
        <dbReference type="ARBA" id="ARBA00005988"/>
    </source>
</evidence>
<keyword evidence="12" id="KW-0812">Transmembrane</keyword>
<dbReference type="EMBL" id="FN655734">
    <property type="protein sequence ID" value="CBY40003.1"/>
    <property type="molecule type" value="Genomic_DNA"/>
</dbReference>
<dbReference type="InterPro" id="IPR057246">
    <property type="entry name" value="CARBOXYPEPT_ZN_1"/>
</dbReference>
<sequence length="392" mass="44739">MITISVLQTLLKALLYAGVVAGDELVDYSEYKVVRMRNLTELRSAKLAQFLAREKKVQMWEPDYPSQVQQTKSADFLIEEKRLLRLREQFAPNEFEILIDDVEAAINEQKRQPTKINSMESMPYDIFLTYPQAERWLRETADKFPEMAQLKHLAKTEQGRDLWGLQIGKHGGNSDKRIFVDCGFHAREWIAPASCRYFINLALSAAYGLPVDTSSGSSIQTQRDTHLPFTAEDVASLLDIDWFIMPFANPDGYEWTWIADRMWRKNRADYGGTCKGIDLNRNFPVGHRTGMGTTVECMITYADTTPISQPETKAWDSWIRELHEEKPVSAQISVHTYSQLLMPPWATGRDEGGLFASDPPNSVETRLLATFCILMSHSLTVIAAIINFRVKM</sequence>
<dbReference type="InterPro" id="IPR036990">
    <property type="entry name" value="M14A-like_propep"/>
</dbReference>
<keyword evidence="7" id="KW-0378">Hydrolase</keyword>